<comment type="caution">
    <text evidence="2">The sequence shown here is derived from an EMBL/GenBank/DDBJ whole genome shotgun (WGS) entry which is preliminary data.</text>
</comment>
<reference evidence="2 3" key="1">
    <citation type="journal article" date="2020" name="Microorganisms">
        <title>Osmotic Adaptation and Compatible Solute Biosynthesis of Phototrophic Bacteria as Revealed from Genome Analyses.</title>
        <authorList>
            <person name="Imhoff J.F."/>
            <person name="Rahn T."/>
            <person name="Kunzel S."/>
            <person name="Keller A."/>
            <person name="Neulinger S.C."/>
        </authorList>
    </citation>
    <scope>NUCLEOTIDE SEQUENCE [LARGE SCALE GENOMIC DNA]</scope>
    <source>
        <strain evidence="2 3">DSM 25653</strain>
    </source>
</reference>
<dbReference type="AlphaFoldDB" id="A0A9X1B6Q3"/>
<feature type="region of interest" description="Disordered" evidence="1">
    <location>
        <begin position="115"/>
        <end position="146"/>
    </location>
</feature>
<dbReference type="EMBL" id="NRRY01000110">
    <property type="protein sequence ID" value="MBK1621748.1"/>
    <property type="molecule type" value="Genomic_DNA"/>
</dbReference>
<keyword evidence="3" id="KW-1185">Reference proteome</keyword>
<name>A0A9X1B6Q3_9GAMM</name>
<accession>A0A9X1B6Q3</accession>
<evidence type="ECO:0000313" key="2">
    <source>
        <dbReference type="EMBL" id="MBK1621748.1"/>
    </source>
</evidence>
<evidence type="ECO:0000256" key="1">
    <source>
        <dbReference type="SAM" id="MobiDB-lite"/>
    </source>
</evidence>
<proteinExistence type="predicted"/>
<evidence type="ECO:0000313" key="3">
    <source>
        <dbReference type="Proteomes" id="UP001138768"/>
    </source>
</evidence>
<gene>
    <name evidence="2" type="ORF">CKO42_25860</name>
</gene>
<organism evidence="2 3">
    <name type="scientific">Lamprobacter modestohalophilus</name>
    <dbReference type="NCBI Taxonomy" id="1064514"/>
    <lineage>
        <taxon>Bacteria</taxon>
        <taxon>Pseudomonadati</taxon>
        <taxon>Pseudomonadota</taxon>
        <taxon>Gammaproteobacteria</taxon>
        <taxon>Chromatiales</taxon>
        <taxon>Chromatiaceae</taxon>
        <taxon>Lamprobacter</taxon>
    </lineage>
</organism>
<sequence length="146" mass="15261">MPSSARAPGFAAPGQAGQRWRRRAVVLVHRLRIAAPSGYCRAEVRALRLGLAVRALPDRASLRLFSTASDDLAPISGAEIKASLERDRAALPMASADAADAEPLYWSPLLLGGQPDAGTDPARGLERRDVLGAPGGGLRCGPGSRT</sequence>
<protein>
    <submittedName>
        <fullName evidence="2">Uncharacterized protein</fullName>
    </submittedName>
</protein>
<dbReference type="Proteomes" id="UP001138768">
    <property type="component" value="Unassembled WGS sequence"/>
</dbReference>